<proteinExistence type="predicted"/>
<dbReference type="InterPro" id="IPR036875">
    <property type="entry name" value="Znf_CCHC_sf"/>
</dbReference>
<keyword evidence="1" id="KW-0862">Zinc</keyword>
<keyword evidence="1" id="KW-0479">Metal-binding</keyword>
<evidence type="ECO:0000313" key="4">
    <source>
        <dbReference type="Proteomes" id="UP000265520"/>
    </source>
</evidence>
<accession>A0A392QWS3</accession>
<dbReference type="GO" id="GO:0003676">
    <property type="term" value="F:nucleic acid binding"/>
    <property type="evidence" value="ECO:0007669"/>
    <property type="project" value="InterPro"/>
</dbReference>
<organism evidence="3 4">
    <name type="scientific">Trifolium medium</name>
    <dbReference type="NCBI Taxonomy" id="97028"/>
    <lineage>
        <taxon>Eukaryota</taxon>
        <taxon>Viridiplantae</taxon>
        <taxon>Streptophyta</taxon>
        <taxon>Embryophyta</taxon>
        <taxon>Tracheophyta</taxon>
        <taxon>Spermatophyta</taxon>
        <taxon>Magnoliopsida</taxon>
        <taxon>eudicotyledons</taxon>
        <taxon>Gunneridae</taxon>
        <taxon>Pentapetalae</taxon>
        <taxon>rosids</taxon>
        <taxon>fabids</taxon>
        <taxon>Fabales</taxon>
        <taxon>Fabaceae</taxon>
        <taxon>Papilionoideae</taxon>
        <taxon>50 kb inversion clade</taxon>
        <taxon>NPAAA clade</taxon>
        <taxon>Hologalegina</taxon>
        <taxon>IRL clade</taxon>
        <taxon>Trifolieae</taxon>
        <taxon>Trifolium</taxon>
    </lineage>
</organism>
<dbReference type="InterPro" id="IPR054722">
    <property type="entry name" value="PolX-like_BBD"/>
</dbReference>
<evidence type="ECO:0000259" key="2">
    <source>
        <dbReference type="PROSITE" id="PS50158"/>
    </source>
</evidence>
<evidence type="ECO:0000256" key="1">
    <source>
        <dbReference type="PROSITE-ProRule" id="PRU00047"/>
    </source>
</evidence>
<dbReference type="SMART" id="SM00343">
    <property type="entry name" value="ZnF_C2HC"/>
    <property type="match status" value="1"/>
</dbReference>
<keyword evidence="4" id="KW-1185">Reference proteome</keyword>
<protein>
    <submittedName>
        <fullName evidence="3">Retrovirus-related Pol polyprotein from transposon TNT 1-94</fullName>
    </submittedName>
</protein>
<dbReference type="PROSITE" id="PS50158">
    <property type="entry name" value="ZF_CCHC"/>
    <property type="match status" value="1"/>
</dbReference>
<reference evidence="3 4" key="1">
    <citation type="journal article" date="2018" name="Front. Plant Sci.">
        <title>Red Clover (Trifolium pratense) and Zigzag Clover (T. medium) - A Picture of Genomic Similarities and Differences.</title>
        <authorList>
            <person name="Dluhosova J."/>
            <person name="Istvanek J."/>
            <person name="Nedelnik J."/>
            <person name="Repkova J."/>
        </authorList>
    </citation>
    <scope>NUCLEOTIDE SEQUENCE [LARGE SCALE GENOMIC DNA]</scope>
    <source>
        <strain evidence="4">cv. 10/8</strain>
        <tissue evidence="3">Leaf</tissue>
    </source>
</reference>
<feature type="non-terminal residue" evidence="3">
    <location>
        <position position="90"/>
    </location>
</feature>
<dbReference type="Proteomes" id="UP000265520">
    <property type="component" value="Unassembled WGS sequence"/>
</dbReference>
<dbReference type="SUPFAM" id="SSF57756">
    <property type="entry name" value="Retrovirus zinc finger-like domains"/>
    <property type="match status" value="1"/>
</dbReference>
<name>A0A392QWS3_9FABA</name>
<dbReference type="GO" id="GO:0008270">
    <property type="term" value="F:zinc ion binding"/>
    <property type="evidence" value="ECO:0007669"/>
    <property type="project" value="UniProtKB-KW"/>
</dbReference>
<evidence type="ECO:0000313" key="3">
    <source>
        <dbReference type="EMBL" id="MCI28040.1"/>
    </source>
</evidence>
<dbReference type="Gene3D" id="4.10.60.10">
    <property type="entry name" value="Zinc finger, CCHC-type"/>
    <property type="match status" value="1"/>
</dbReference>
<sequence length="90" mass="10349">MECYYCHEFGHFQYECPKKPLDNTANYVEISEEAVLLMAQLSSDGKSNTQDMWFIDSGCSNHMTGRKDWFSSIDTSFSDEVKLGNNYALK</sequence>
<dbReference type="Pfam" id="PF22936">
    <property type="entry name" value="Pol_BBD"/>
    <property type="match status" value="1"/>
</dbReference>
<dbReference type="EMBL" id="LXQA010163198">
    <property type="protein sequence ID" value="MCI28040.1"/>
    <property type="molecule type" value="Genomic_DNA"/>
</dbReference>
<dbReference type="AlphaFoldDB" id="A0A392QWS3"/>
<feature type="domain" description="CCHC-type" evidence="2">
    <location>
        <begin position="3"/>
        <end position="18"/>
    </location>
</feature>
<dbReference type="InterPro" id="IPR001878">
    <property type="entry name" value="Znf_CCHC"/>
</dbReference>
<comment type="caution">
    <text evidence="3">The sequence shown here is derived from an EMBL/GenBank/DDBJ whole genome shotgun (WGS) entry which is preliminary data.</text>
</comment>
<keyword evidence="1" id="KW-0863">Zinc-finger</keyword>